<keyword evidence="2" id="KW-1185">Reference proteome</keyword>
<accession>A0A9P6N811</accession>
<organism evidence="1 2">
    <name type="scientific">Cronartium quercuum f. sp. fusiforme G11</name>
    <dbReference type="NCBI Taxonomy" id="708437"/>
    <lineage>
        <taxon>Eukaryota</taxon>
        <taxon>Fungi</taxon>
        <taxon>Dikarya</taxon>
        <taxon>Basidiomycota</taxon>
        <taxon>Pucciniomycotina</taxon>
        <taxon>Pucciniomycetes</taxon>
        <taxon>Pucciniales</taxon>
        <taxon>Coleosporiaceae</taxon>
        <taxon>Cronartium</taxon>
    </lineage>
</organism>
<feature type="non-terminal residue" evidence="1">
    <location>
        <position position="139"/>
    </location>
</feature>
<protein>
    <submittedName>
        <fullName evidence="1">Uncharacterized protein</fullName>
    </submittedName>
</protein>
<proteinExistence type="predicted"/>
<dbReference type="EMBL" id="MU168115">
    <property type="protein sequence ID" value="KAG0138946.1"/>
    <property type="molecule type" value="Genomic_DNA"/>
</dbReference>
<name>A0A9P6N811_9BASI</name>
<evidence type="ECO:0000313" key="2">
    <source>
        <dbReference type="Proteomes" id="UP000886653"/>
    </source>
</evidence>
<dbReference type="OrthoDB" id="2505664at2759"/>
<gene>
    <name evidence="1" type="ORF">CROQUDRAFT_667116</name>
</gene>
<reference evidence="1" key="1">
    <citation type="submission" date="2013-11" db="EMBL/GenBank/DDBJ databases">
        <title>Genome sequence of the fusiform rust pathogen reveals effectors for host alternation and coevolution with pine.</title>
        <authorList>
            <consortium name="DOE Joint Genome Institute"/>
            <person name="Smith K."/>
            <person name="Pendleton A."/>
            <person name="Kubisiak T."/>
            <person name="Anderson C."/>
            <person name="Salamov A."/>
            <person name="Aerts A."/>
            <person name="Riley R."/>
            <person name="Clum A."/>
            <person name="Lindquist E."/>
            <person name="Ence D."/>
            <person name="Campbell M."/>
            <person name="Kronenberg Z."/>
            <person name="Feau N."/>
            <person name="Dhillon B."/>
            <person name="Hamelin R."/>
            <person name="Burleigh J."/>
            <person name="Smith J."/>
            <person name="Yandell M."/>
            <person name="Nelson C."/>
            <person name="Grigoriev I."/>
            <person name="Davis J."/>
        </authorList>
    </citation>
    <scope>NUCLEOTIDE SEQUENCE</scope>
    <source>
        <strain evidence="1">G11</strain>
    </source>
</reference>
<evidence type="ECO:0000313" key="1">
    <source>
        <dbReference type="EMBL" id="KAG0138946.1"/>
    </source>
</evidence>
<dbReference type="Proteomes" id="UP000886653">
    <property type="component" value="Unassembled WGS sequence"/>
</dbReference>
<dbReference type="AlphaFoldDB" id="A0A9P6N811"/>
<comment type="caution">
    <text evidence="1">The sequence shown here is derived from an EMBL/GenBank/DDBJ whole genome shotgun (WGS) entry which is preliminary data.</text>
</comment>
<sequence>MAPSLDHSMELLLKGVRKLAEAYTDLEVLEEVLRIINWKQYVSDQLPHGQLPLRDAWFSQAWLEEGEGFIKLVPVWWQTLVTLVNLGTSGNGGDHFHLARMFNCSEGSIQNWSKQCQVLKSQIEQCSFFRDCVGFVDGT</sequence>